<feature type="compositionally biased region" description="Basic and acidic residues" evidence="1">
    <location>
        <begin position="96"/>
        <end position="107"/>
    </location>
</feature>
<feature type="region of interest" description="Disordered" evidence="1">
    <location>
        <begin position="81"/>
        <end position="107"/>
    </location>
</feature>
<evidence type="ECO:0000256" key="1">
    <source>
        <dbReference type="SAM" id="MobiDB-lite"/>
    </source>
</evidence>
<name>A0A426ZK28_ENSVE</name>
<proteinExistence type="predicted"/>
<accession>A0A426ZK28</accession>
<protein>
    <submittedName>
        <fullName evidence="2">Uncharacterized protein</fullName>
    </submittedName>
</protein>
<evidence type="ECO:0000313" key="2">
    <source>
        <dbReference type="EMBL" id="RRT64347.1"/>
    </source>
</evidence>
<organism evidence="2 3">
    <name type="scientific">Ensete ventricosum</name>
    <name type="common">Abyssinian banana</name>
    <name type="synonym">Musa ensete</name>
    <dbReference type="NCBI Taxonomy" id="4639"/>
    <lineage>
        <taxon>Eukaryota</taxon>
        <taxon>Viridiplantae</taxon>
        <taxon>Streptophyta</taxon>
        <taxon>Embryophyta</taxon>
        <taxon>Tracheophyta</taxon>
        <taxon>Spermatophyta</taxon>
        <taxon>Magnoliopsida</taxon>
        <taxon>Liliopsida</taxon>
        <taxon>Zingiberales</taxon>
        <taxon>Musaceae</taxon>
        <taxon>Ensete</taxon>
    </lineage>
</organism>
<feature type="region of interest" description="Disordered" evidence="1">
    <location>
        <begin position="1"/>
        <end position="39"/>
    </location>
</feature>
<evidence type="ECO:0000313" key="3">
    <source>
        <dbReference type="Proteomes" id="UP000287651"/>
    </source>
</evidence>
<dbReference type="AlphaFoldDB" id="A0A426ZK28"/>
<gene>
    <name evidence="2" type="ORF">B296_00006559</name>
</gene>
<sequence>MYVDGVQSTVTGKILLPERRQRQSSLGQEHESDLGSHSETLPAQLADVHCTLEELTVGHVVHQFGRWLISHGLVVVLPRSEPPRPQPFVVLGGGSDGHDEEEKKQQS</sequence>
<dbReference type="Proteomes" id="UP000287651">
    <property type="component" value="Unassembled WGS sequence"/>
</dbReference>
<dbReference type="EMBL" id="AMZH03006233">
    <property type="protein sequence ID" value="RRT64347.1"/>
    <property type="molecule type" value="Genomic_DNA"/>
</dbReference>
<feature type="compositionally biased region" description="Polar residues" evidence="1">
    <location>
        <begin position="1"/>
        <end position="11"/>
    </location>
</feature>
<comment type="caution">
    <text evidence="2">The sequence shown here is derived from an EMBL/GenBank/DDBJ whole genome shotgun (WGS) entry which is preliminary data.</text>
</comment>
<reference evidence="2 3" key="1">
    <citation type="journal article" date="2014" name="Agronomy (Basel)">
        <title>A Draft Genome Sequence for Ensete ventricosum, the Drought-Tolerant Tree Against Hunger.</title>
        <authorList>
            <person name="Harrison J."/>
            <person name="Moore K.A."/>
            <person name="Paszkiewicz K."/>
            <person name="Jones T."/>
            <person name="Grant M."/>
            <person name="Ambacheew D."/>
            <person name="Muzemil S."/>
            <person name="Studholme D.J."/>
        </authorList>
    </citation>
    <scope>NUCLEOTIDE SEQUENCE [LARGE SCALE GENOMIC DNA]</scope>
</reference>